<accession>A0A0E9N4W8</accession>
<sequence length="181" mass="19623">MPSTIARSVWKLLLFRGILAVLFGLLAIFLPSVTFATIILWLGAWLSISGLLMIIAAFQNRNNDSNWWFGLIAGIVSLLLGIYTFMRPNVTAAAVIIYLALMAIVVGIAEIVFAIRVRKVIQGEGWLIAGGAVSVLFGVLLLSNPIGGGVTLTLLLGFYALILGIFLLMLAFRIRKYGIRG</sequence>
<organism evidence="2 3">
    <name type="scientific">Flavihumibacter petaseus NBRC 106054</name>
    <dbReference type="NCBI Taxonomy" id="1220578"/>
    <lineage>
        <taxon>Bacteria</taxon>
        <taxon>Pseudomonadati</taxon>
        <taxon>Bacteroidota</taxon>
        <taxon>Chitinophagia</taxon>
        <taxon>Chitinophagales</taxon>
        <taxon>Chitinophagaceae</taxon>
        <taxon>Flavihumibacter</taxon>
    </lineage>
</organism>
<dbReference type="STRING" id="1220578.FPE01S_03_04280"/>
<dbReference type="AlphaFoldDB" id="A0A0E9N4W8"/>
<evidence type="ECO:0000313" key="3">
    <source>
        <dbReference type="Proteomes" id="UP000033121"/>
    </source>
</evidence>
<evidence type="ECO:0000313" key="2">
    <source>
        <dbReference type="EMBL" id="GAO44390.1"/>
    </source>
</evidence>
<feature type="transmembrane region" description="Helical" evidence="1">
    <location>
        <begin position="12"/>
        <end position="32"/>
    </location>
</feature>
<dbReference type="InterPro" id="IPR005325">
    <property type="entry name" value="DUF308_memb"/>
</dbReference>
<keyword evidence="1" id="KW-1133">Transmembrane helix</keyword>
<reference evidence="2 3" key="1">
    <citation type="submission" date="2015-04" db="EMBL/GenBank/DDBJ databases">
        <title>Whole genome shotgun sequence of Flavihumibacter petaseus NBRC 106054.</title>
        <authorList>
            <person name="Miyazawa S."/>
            <person name="Hosoyama A."/>
            <person name="Hashimoto M."/>
            <person name="Noguchi M."/>
            <person name="Tsuchikane K."/>
            <person name="Ohji S."/>
            <person name="Yamazoe A."/>
            <person name="Ichikawa N."/>
            <person name="Kimura A."/>
            <person name="Fujita N."/>
        </authorList>
    </citation>
    <scope>NUCLEOTIDE SEQUENCE [LARGE SCALE GENOMIC DNA]</scope>
    <source>
        <strain evidence="2 3">NBRC 106054</strain>
    </source>
</reference>
<protein>
    <recommendedName>
        <fullName evidence="4">HdeD family acid-resistance protein</fullName>
    </recommendedName>
</protein>
<name>A0A0E9N4W8_9BACT</name>
<dbReference type="InterPro" id="IPR052712">
    <property type="entry name" value="Acid_resist_chaperone_HdeD"/>
</dbReference>
<dbReference type="EMBL" id="BBWV01000003">
    <property type="protein sequence ID" value="GAO44390.1"/>
    <property type="molecule type" value="Genomic_DNA"/>
</dbReference>
<dbReference type="OrthoDB" id="7059775at2"/>
<feature type="transmembrane region" description="Helical" evidence="1">
    <location>
        <begin position="125"/>
        <end position="143"/>
    </location>
</feature>
<evidence type="ECO:0008006" key="4">
    <source>
        <dbReference type="Google" id="ProtNLM"/>
    </source>
</evidence>
<evidence type="ECO:0000256" key="1">
    <source>
        <dbReference type="SAM" id="Phobius"/>
    </source>
</evidence>
<feature type="transmembrane region" description="Helical" evidence="1">
    <location>
        <begin position="149"/>
        <end position="172"/>
    </location>
</feature>
<keyword evidence="1" id="KW-0812">Transmembrane</keyword>
<comment type="caution">
    <text evidence="2">The sequence shown here is derived from an EMBL/GenBank/DDBJ whole genome shotgun (WGS) entry which is preliminary data.</text>
</comment>
<dbReference type="RefSeq" id="WP_046370326.1">
    <property type="nucleotide sequence ID" value="NZ_BBWV01000003.1"/>
</dbReference>
<proteinExistence type="predicted"/>
<gene>
    <name evidence="2" type="ORF">FPE01S_03_04280</name>
</gene>
<feature type="transmembrane region" description="Helical" evidence="1">
    <location>
        <begin position="38"/>
        <end position="58"/>
    </location>
</feature>
<dbReference type="GO" id="GO:0005886">
    <property type="term" value="C:plasma membrane"/>
    <property type="evidence" value="ECO:0007669"/>
    <property type="project" value="TreeGrafter"/>
</dbReference>
<dbReference type="Proteomes" id="UP000033121">
    <property type="component" value="Unassembled WGS sequence"/>
</dbReference>
<dbReference type="Pfam" id="PF03729">
    <property type="entry name" value="DUF308"/>
    <property type="match status" value="2"/>
</dbReference>
<keyword evidence="1" id="KW-0472">Membrane</keyword>
<dbReference type="PANTHER" id="PTHR34989:SF1">
    <property type="entry name" value="PROTEIN HDED"/>
    <property type="match status" value="1"/>
</dbReference>
<feature type="transmembrane region" description="Helical" evidence="1">
    <location>
        <begin position="92"/>
        <end position="113"/>
    </location>
</feature>
<keyword evidence="3" id="KW-1185">Reference proteome</keyword>
<feature type="transmembrane region" description="Helical" evidence="1">
    <location>
        <begin position="67"/>
        <end position="86"/>
    </location>
</feature>
<dbReference type="PANTHER" id="PTHR34989">
    <property type="entry name" value="PROTEIN HDED"/>
    <property type="match status" value="1"/>
</dbReference>